<feature type="domain" description="DUF6708" evidence="3">
    <location>
        <begin position="114"/>
        <end position="233"/>
    </location>
</feature>
<evidence type="ECO:0000259" key="3">
    <source>
        <dbReference type="Pfam" id="PF20455"/>
    </source>
</evidence>
<organism evidence="4 5">
    <name type="scientific">Enterobacter pasteurii</name>
    <dbReference type="NCBI Taxonomy" id="3029761"/>
    <lineage>
        <taxon>Bacteria</taxon>
        <taxon>Pseudomonadati</taxon>
        <taxon>Pseudomonadota</taxon>
        <taxon>Gammaproteobacteria</taxon>
        <taxon>Enterobacterales</taxon>
        <taxon>Enterobacteriaceae</taxon>
        <taxon>Enterobacter</taxon>
        <taxon>Enterobacter cloacae complex</taxon>
    </lineage>
</organism>
<evidence type="ECO:0000313" key="5">
    <source>
        <dbReference type="Proteomes" id="UP001296720"/>
    </source>
</evidence>
<sequence length="281" mass="32578">MSQDTVFQGQSEARPRLNPPIYRWQEDMPDNNQPQLVPPQLIWLNTKNSIWMEIPRYEGVVWGGMIFGGVIALSITIYAVILSLLIGGDAIAYSETVFGKLFNFFAFLFLDFSLVSMTFSFFKIYFAESRDQPIRLNKKRQKIYTFDYKRKWWNPWARWPTTIKAHHWADIHGEMRFSSDRYTGGFQLFASVCQPGTLNVVERFQIASGSPAQLQQLWSYLCLYMQGEPVPDEAVNKGRPDFWCPRKADKWPEAMERESTTTPGGEQPFVSRQKILTDSAK</sequence>
<protein>
    <recommendedName>
        <fullName evidence="3">DUF6708 domain-containing protein</fullName>
    </recommendedName>
</protein>
<comment type="caution">
    <text evidence="4">The sequence shown here is derived from an EMBL/GenBank/DDBJ whole genome shotgun (WGS) entry which is preliminary data.</text>
</comment>
<dbReference type="InterPro" id="IPR046554">
    <property type="entry name" value="DUF6708"/>
</dbReference>
<feature type="region of interest" description="Disordered" evidence="1">
    <location>
        <begin position="253"/>
        <end position="281"/>
    </location>
</feature>
<evidence type="ECO:0000256" key="2">
    <source>
        <dbReference type="SAM" id="Phobius"/>
    </source>
</evidence>
<dbReference type="EMBL" id="JADBRO010000025">
    <property type="protein sequence ID" value="MBE4856205.1"/>
    <property type="molecule type" value="Genomic_DNA"/>
</dbReference>
<dbReference type="Proteomes" id="UP001296720">
    <property type="component" value="Unassembled WGS sequence"/>
</dbReference>
<keyword evidence="2" id="KW-0472">Membrane</keyword>
<reference evidence="4 5" key="1">
    <citation type="submission" date="2020-10" db="EMBL/GenBank/DDBJ databases">
        <title>High risk of septic shock deaths with Enterobacter bugandensis among Enterobacter cloacae complex isolates that physiologically colonize newborns in neonatal intensive care unit bis.</title>
        <authorList>
            <person name="Girlich D."/>
            <person name="Ouzani S."/>
            <person name="Emeraud C."/>
            <person name="Bonnin R.A."/>
            <person name="Gauthier L."/>
            <person name="Le Sache N."/>
            <person name="Mokhtari M."/>
            <person name="Langlois I."/>
            <person name="Begasse C."/>
            <person name="Arangia N."/>
            <person name="Fournier S."/>
            <person name="Fortineau N."/>
            <person name="Naas T."/>
            <person name="Dortet L."/>
        </authorList>
    </citation>
    <scope>NUCLEOTIDE SEQUENCE [LARGE SCALE GENOMIC DNA]</scope>
    <source>
        <strain evidence="4 5">P40RS</strain>
    </source>
</reference>
<feature type="transmembrane region" description="Helical" evidence="2">
    <location>
        <begin position="60"/>
        <end position="81"/>
    </location>
</feature>
<proteinExistence type="predicted"/>
<gene>
    <name evidence="4" type="ORF">IM311_19245</name>
</gene>
<dbReference type="Pfam" id="PF20455">
    <property type="entry name" value="DUF6708"/>
    <property type="match status" value="1"/>
</dbReference>
<feature type="transmembrane region" description="Helical" evidence="2">
    <location>
        <begin position="101"/>
        <end position="126"/>
    </location>
</feature>
<accession>A0ABR9QBJ6</accession>
<keyword evidence="2" id="KW-0812">Transmembrane</keyword>
<name>A0ABR9QBJ6_9ENTR</name>
<keyword evidence="2" id="KW-1133">Transmembrane helix</keyword>
<evidence type="ECO:0000313" key="4">
    <source>
        <dbReference type="EMBL" id="MBE4856205.1"/>
    </source>
</evidence>
<evidence type="ECO:0000256" key="1">
    <source>
        <dbReference type="SAM" id="MobiDB-lite"/>
    </source>
</evidence>
<keyword evidence="5" id="KW-1185">Reference proteome</keyword>